<reference evidence="2" key="1">
    <citation type="journal article" date="2021" name="PeerJ">
        <title>Extensive microbial diversity within the chicken gut microbiome revealed by metagenomics and culture.</title>
        <authorList>
            <person name="Gilroy R."/>
            <person name="Ravi A."/>
            <person name="Getino M."/>
            <person name="Pursley I."/>
            <person name="Horton D.L."/>
            <person name="Alikhan N.F."/>
            <person name="Baker D."/>
            <person name="Gharbi K."/>
            <person name="Hall N."/>
            <person name="Watson M."/>
            <person name="Adriaenssens E.M."/>
            <person name="Foster-Nyarko E."/>
            <person name="Jarju S."/>
            <person name="Secka A."/>
            <person name="Antonio M."/>
            <person name="Oren A."/>
            <person name="Chaudhuri R.R."/>
            <person name="La Ragione R."/>
            <person name="Hildebrand F."/>
            <person name="Pallen M.J."/>
        </authorList>
    </citation>
    <scope>NUCLEOTIDE SEQUENCE</scope>
    <source>
        <strain evidence="2">ChiHjej12B11-16260</strain>
    </source>
</reference>
<keyword evidence="1" id="KW-0732">Signal</keyword>
<feature type="chain" id="PRO_5039241671" description="Rieske domain-containing protein" evidence="1">
    <location>
        <begin position="19"/>
        <end position="162"/>
    </location>
</feature>
<protein>
    <recommendedName>
        <fullName evidence="4">Rieske domain-containing protein</fullName>
    </recommendedName>
</protein>
<evidence type="ECO:0000256" key="1">
    <source>
        <dbReference type="SAM" id="SignalP"/>
    </source>
</evidence>
<evidence type="ECO:0000313" key="2">
    <source>
        <dbReference type="EMBL" id="HIX44793.1"/>
    </source>
</evidence>
<proteinExistence type="predicted"/>
<accession>A0A9D1VQ77</accession>
<evidence type="ECO:0000313" key="3">
    <source>
        <dbReference type="Proteomes" id="UP000824246"/>
    </source>
</evidence>
<dbReference type="PROSITE" id="PS51257">
    <property type="entry name" value="PROKAR_LIPOPROTEIN"/>
    <property type="match status" value="1"/>
</dbReference>
<comment type="caution">
    <text evidence="2">The sequence shown here is derived from an EMBL/GenBank/DDBJ whole genome shotgun (WGS) entry which is preliminary data.</text>
</comment>
<evidence type="ECO:0008006" key="4">
    <source>
        <dbReference type="Google" id="ProtNLM"/>
    </source>
</evidence>
<feature type="signal peptide" evidence="1">
    <location>
        <begin position="1"/>
        <end position="18"/>
    </location>
</feature>
<dbReference type="Proteomes" id="UP000824246">
    <property type="component" value="Unassembled WGS sequence"/>
</dbReference>
<organism evidence="2 3">
    <name type="scientific">Candidatus Barnesiella excrementipullorum</name>
    <dbReference type="NCBI Taxonomy" id="2838479"/>
    <lineage>
        <taxon>Bacteria</taxon>
        <taxon>Pseudomonadati</taxon>
        <taxon>Bacteroidota</taxon>
        <taxon>Bacteroidia</taxon>
        <taxon>Bacteroidales</taxon>
        <taxon>Barnesiellaceae</taxon>
        <taxon>Barnesiella</taxon>
    </lineage>
</organism>
<reference evidence="2" key="2">
    <citation type="submission" date="2021-04" db="EMBL/GenBank/DDBJ databases">
        <authorList>
            <person name="Gilroy R."/>
        </authorList>
    </citation>
    <scope>NUCLEOTIDE SEQUENCE</scope>
    <source>
        <strain evidence="2">ChiHjej12B11-16260</strain>
    </source>
</reference>
<dbReference type="AlphaFoldDB" id="A0A9D1VQ77"/>
<gene>
    <name evidence="2" type="ORF">H9982_01090</name>
</gene>
<dbReference type="EMBL" id="DXFB01000026">
    <property type="protein sequence ID" value="HIX44793.1"/>
    <property type="molecule type" value="Genomic_DNA"/>
</dbReference>
<name>A0A9D1VQ77_9BACT</name>
<sequence>MQKIIIALCALVAATLWAGCEETQYDRIPAASVRIEFGNAAIWSVYGVSAYPDHREFIKNENLPRGFTYVANSATGYGGVMLLCDPVNTIKAYDLSCPVERSSTVRIEYDEEAFVLRCDKCGSTYDIATGSPLSGMAHENRYFLQQYTVFLNAMSGGCLVTR</sequence>